<evidence type="ECO:0000256" key="3">
    <source>
        <dbReference type="ARBA" id="ARBA00022692"/>
    </source>
</evidence>
<comment type="function">
    <text evidence="8">Essential component of the TIM23 complex, a complex that mediates the translocation of transit peptide-containing proteins across the mitochondrial inner membrane.</text>
</comment>
<keyword evidence="7" id="KW-0472">Membrane</keyword>
<keyword evidence="8" id="KW-0813">Transport</keyword>
<dbReference type="GO" id="GO:0030150">
    <property type="term" value="P:protein import into mitochondrial matrix"/>
    <property type="evidence" value="ECO:0000318"/>
    <property type="project" value="GO_Central"/>
</dbReference>
<dbReference type="InterPro" id="IPR038552">
    <property type="entry name" value="Tim21_IMS_sf"/>
</dbReference>
<keyword evidence="8" id="KW-0811">Translocation</keyword>
<dbReference type="InterPro" id="IPR013261">
    <property type="entry name" value="Tim21"/>
</dbReference>
<dbReference type="EMBL" id="CH991545">
    <property type="protein sequence ID" value="EDQ91140.1"/>
    <property type="molecule type" value="Genomic_DNA"/>
</dbReference>
<evidence type="ECO:0000256" key="7">
    <source>
        <dbReference type="ARBA" id="ARBA00023136"/>
    </source>
</evidence>
<keyword evidence="3" id="KW-0812">Transmembrane</keyword>
<evidence type="ECO:0000256" key="2">
    <source>
        <dbReference type="ARBA" id="ARBA00010867"/>
    </source>
</evidence>
<comment type="subunit">
    <text evidence="8">Component of the TIM23 complex.</text>
</comment>
<dbReference type="Gene3D" id="3.10.450.320">
    <property type="entry name" value="Mitochondrial import inner membrane translocase subunit Tim21"/>
    <property type="match status" value="1"/>
</dbReference>
<comment type="similarity">
    <text evidence="2 8">Belongs to the TIM21 family.</text>
</comment>
<sequence>MLCSLFLCCEIHFSYFISLSLSLSLSLFEGAKRTAQSEGSLVEGTKTWAQLTPAEKVVEGGKDSGSALVIGAGLTLCGYLLYSVVSELVFRDGPEQFFERSLKRITNDEEVRLALGDAVTFVGSMKGPNKPWRMQEYVVDGTTYTRMRYEIKGDRARGVVHLEMKKPASGKPTMRYLFADLQGPLGNTNRVVLEDNRIEDKQAASVQE</sequence>
<dbReference type="OMA" id="FVSHIEY"/>
<dbReference type="Proteomes" id="UP000001357">
    <property type="component" value="Unassembled WGS sequence"/>
</dbReference>
<accession>A9USX2</accession>
<dbReference type="GeneID" id="5888860"/>
<evidence type="ECO:0000256" key="9">
    <source>
        <dbReference type="SAM" id="SignalP"/>
    </source>
</evidence>
<dbReference type="KEGG" id="mbr:MONBRDRAFT_23273"/>
<reference evidence="10 11" key="1">
    <citation type="journal article" date="2008" name="Nature">
        <title>The genome of the choanoflagellate Monosiga brevicollis and the origin of metazoans.</title>
        <authorList>
            <consortium name="JGI Sequencing"/>
            <person name="King N."/>
            <person name="Westbrook M.J."/>
            <person name="Young S.L."/>
            <person name="Kuo A."/>
            <person name="Abedin M."/>
            <person name="Chapman J."/>
            <person name="Fairclough S."/>
            <person name="Hellsten U."/>
            <person name="Isogai Y."/>
            <person name="Letunic I."/>
            <person name="Marr M."/>
            <person name="Pincus D."/>
            <person name="Putnam N."/>
            <person name="Rokas A."/>
            <person name="Wright K.J."/>
            <person name="Zuzow R."/>
            <person name="Dirks W."/>
            <person name="Good M."/>
            <person name="Goodstein D."/>
            <person name="Lemons D."/>
            <person name="Li W."/>
            <person name="Lyons J.B."/>
            <person name="Morris A."/>
            <person name="Nichols S."/>
            <person name="Richter D.J."/>
            <person name="Salamov A."/>
            <person name="Bork P."/>
            <person name="Lim W.A."/>
            <person name="Manning G."/>
            <person name="Miller W.T."/>
            <person name="McGinnis W."/>
            <person name="Shapiro H."/>
            <person name="Tjian R."/>
            <person name="Grigoriev I.V."/>
            <person name="Rokhsar D."/>
        </authorList>
    </citation>
    <scope>NUCLEOTIDE SEQUENCE [LARGE SCALE GENOMIC DNA]</scope>
    <source>
        <strain evidence="11">MX1 / ATCC 50154</strain>
    </source>
</reference>
<dbReference type="PANTHER" id="PTHR13032">
    <property type="entry name" value="MITOCHONDRIAL IMPORT INNER MEMBRANE TRANSLOCASE SUBUNIT TIM21"/>
    <property type="match status" value="1"/>
</dbReference>
<keyword evidence="6 8" id="KW-0496">Mitochondrion</keyword>
<gene>
    <name evidence="10" type="ORF">MONBRDRAFT_23273</name>
</gene>
<proteinExistence type="inferred from homology"/>
<evidence type="ECO:0000256" key="1">
    <source>
        <dbReference type="ARBA" id="ARBA00004304"/>
    </source>
</evidence>
<dbReference type="FunCoup" id="A9USX2">
    <property type="interactions" value="387"/>
</dbReference>
<dbReference type="GO" id="GO:0005744">
    <property type="term" value="C:TIM23 mitochondrial import inner membrane translocase complex"/>
    <property type="evidence" value="ECO:0000318"/>
    <property type="project" value="GO_Central"/>
</dbReference>
<dbReference type="AlphaFoldDB" id="A9USX2"/>
<keyword evidence="9" id="KW-0732">Signal</keyword>
<comment type="subcellular location">
    <subcellularLocation>
        <location evidence="8">Mitochondrion inner membrane</location>
        <topology evidence="8">Single-pass membrane protein</topology>
    </subcellularLocation>
    <subcellularLocation>
        <location evidence="1">Mitochondrion membrane</location>
        <topology evidence="1">Single-pass membrane protein</topology>
    </subcellularLocation>
</comment>
<dbReference type="STRING" id="81824.A9USX2"/>
<name>A9USX2_MONBE</name>
<keyword evidence="8" id="KW-0999">Mitochondrion inner membrane</keyword>
<evidence type="ECO:0000256" key="4">
    <source>
        <dbReference type="ARBA" id="ARBA00022946"/>
    </source>
</evidence>
<feature type="chain" id="PRO_5002744873" description="Mitochondrial import inner membrane translocase subunit Tim21" evidence="9">
    <location>
        <begin position="23"/>
        <end position="208"/>
    </location>
</feature>
<dbReference type="eggNOG" id="KOG4836">
    <property type="taxonomic scope" value="Eukaryota"/>
</dbReference>
<keyword evidence="4" id="KW-0809">Transit peptide</keyword>
<dbReference type="Pfam" id="PF08294">
    <property type="entry name" value="TIM21"/>
    <property type="match status" value="1"/>
</dbReference>
<evidence type="ECO:0000313" key="11">
    <source>
        <dbReference type="Proteomes" id="UP000001357"/>
    </source>
</evidence>
<evidence type="ECO:0000256" key="6">
    <source>
        <dbReference type="ARBA" id="ARBA00023128"/>
    </source>
</evidence>
<keyword evidence="11" id="KW-1185">Reference proteome</keyword>
<dbReference type="RefSeq" id="XP_001743562.1">
    <property type="nucleotide sequence ID" value="XM_001743510.1"/>
</dbReference>
<organism evidence="10 11">
    <name type="scientific">Monosiga brevicollis</name>
    <name type="common">Choanoflagellate</name>
    <dbReference type="NCBI Taxonomy" id="81824"/>
    <lineage>
        <taxon>Eukaryota</taxon>
        <taxon>Choanoflagellata</taxon>
        <taxon>Craspedida</taxon>
        <taxon>Salpingoecidae</taxon>
        <taxon>Monosiga</taxon>
    </lineage>
</organism>
<dbReference type="PANTHER" id="PTHR13032:SF6">
    <property type="entry name" value="MITOCHONDRIAL IMPORT INNER MEMBRANE TRANSLOCASE SUBUNIT TIM21"/>
    <property type="match status" value="1"/>
</dbReference>
<evidence type="ECO:0000313" key="10">
    <source>
        <dbReference type="EMBL" id="EDQ91140.1"/>
    </source>
</evidence>
<evidence type="ECO:0000256" key="8">
    <source>
        <dbReference type="RuleBase" id="RU367142"/>
    </source>
</evidence>
<dbReference type="InParanoid" id="A9USX2"/>
<keyword evidence="5" id="KW-1133">Transmembrane helix</keyword>
<protein>
    <recommendedName>
        <fullName evidence="8">Mitochondrial import inner membrane translocase subunit Tim21</fullName>
    </recommendedName>
</protein>
<keyword evidence="8" id="KW-0653">Protein transport</keyword>
<evidence type="ECO:0000256" key="5">
    <source>
        <dbReference type="ARBA" id="ARBA00022989"/>
    </source>
</evidence>
<feature type="signal peptide" evidence="9">
    <location>
        <begin position="1"/>
        <end position="22"/>
    </location>
</feature>